<dbReference type="KEGG" id="aaa:Acav_1749"/>
<feature type="signal peptide" evidence="2">
    <location>
        <begin position="1"/>
        <end position="39"/>
    </location>
</feature>
<keyword evidence="2" id="KW-0732">Signal</keyword>
<organism evidence="3 4">
    <name type="scientific">Paracidovorax avenae (strain ATCC 19860 / DSM 7227 / CCUG 15838 / JCM 20985 / LMG 2117 / NCPPB 1011)</name>
    <name type="common">Acidovorax avenae</name>
    <dbReference type="NCBI Taxonomy" id="643561"/>
    <lineage>
        <taxon>Bacteria</taxon>
        <taxon>Pseudomonadati</taxon>
        <taxon>Pseudomonadota</taxon>
        <taxon>Betaproteobacteria</taxon>
        <taxon>Burkholderiales</taxon>
        <taxon>Comamonadaceae</taxon>
        <taxon>Paracidovorax</taxon>
    </lineage>
</organism>
<evidence type="ECO:0000313" key="3">
    <source>
        <dbReference type="EMBL" id="ADX45667.1"/>
    </source>
</evidence>
<reference evidence="3" key="1">
    <citation type="submission" date="2011-02" db="EMBL/GenBank/DDBJ databases">
        <title>Complete sequence of Acidovorax avenae subsp. avenae ATCC 19860.</title>
        <authorList>
            <consortium name="US DOE Joint Genome Institute"/>
            <person name="Lucas S."/>
            <person name="Copeland A."/>
            <person name="Lapidus A."/>
            <person name="Cheng J.-F."/>
            <person name="Goodwin L."/>
            <person name="Pitluck S."/>
            <person name="Chertkov O."/>
            <person name="Held B."/>
            <person name="Detter J.C."/>
            <person name="Han C."/>
            <person name="Tapia R."/>
            <person name="Land M."/>
            <person name="Hauser L."/>
            <person name="Kyrpides N."/>
            <person name="Ivanova N."/>
            <person name="Ovchinnikova G."/>
            <person name="Pagani I."/>
            <person name="Gordon S."/>
            <person name="Woyke T."/>
        </authorList>
    </citation>
    <scope>NUCLEOTIDE SEQUENCE</scope>
    <source>
        <strain evidence="3">ATCC 19860</strain>
    </source>
</reference>
<evidence type="ECO:0000256" key="2">
    <source>
        <dbReference type="SAM" id="SignalP"/>
    </source>
</evidence>
<dbReference type="HOGENOM" id="CLU_1736551_0_0_4"/>
<accession>F0Q6B4</accession>
<feature type="region of interest" description="Disordered" evidence="1">
    <location>
        <begin position="103"/>
        <end position="131"/>
    </location>
</feature>
<proteinExistence type="predicted"/>
<sequence length="177" mass="18095">MHTPGPCARSRRFSYRLHRSFFHRCALAAALIVPAAVPAQPPFPPATAVQGDAALPDVPVAPPRHAALPPWPADAPLVDWRDAHAAVATFPRGHADIAAWEARQGRSPAAGASTATRAPDHAAHAPAVPATAAPAVVPPAVVEPAPAMHHPGHASVPGHHHGSDPNHGATPAGGHQP</sequence>
<dbReference type="Proteomes" id="UP000002482">
    <property type="component" value="Chromosome"/>
</dbReference>
<feature type="chain" id="PRO_5003254270" evidence="2">
    <location>
        <begin position="40"/>
        <end position="177"/>
    </location>
</feature>
<keyword evidence="4" id="KW-1185">Reference proteome</keyword>
<evidence type="ECO:0000313" key="4">
    <source>
        <dbReference type="Proteomes" id="UP000002482"/>
    </source>
</evidence>
<gene>
    <name evidence="3" type="ordered locus">Acav_1749</name>
</gene>
<protein>
    <submittedName>
        <fullName evidence="3">Uncharacterized protein</fullName>
    </submittedName>
</protein>
<dbReference type="AlphaFoldDB" id="F0Q6B4"/>
<feature type="region of interest" description="Disordered" evidence="1">
    <location>
        <begin position="143"/>
        <end position="177"/>
    </location>
</feature>
<dbReference type="GeneID" id="34237205"/>
<evidence type="ECO:0000256" key="1">
    <source>
        <dbReference type="SAM" id="MobiDB-lite"/>
    </source>
</evidence>
<dbReference type="RefSeq" id="WP_013594186.1">
    <property type="nucleotide sequence ID" value="NC_015138.1"/>
</dbReference>
<dbReference type="OrthoDB" id="8820990at2"/>
<name>F0Q6B4_PARA1</name>
<dbReference type="EMBL" id="CP002521">
    <property type="protein sequence ID" value="ADX45667.1"/>
    <property type="molecule type" value="Genomic_DNA"/>
</dbReference>